<dbReference type="GO" id="GO:0015074">
    <property type="term" value="P:DNA integration"/>
    <property type="evidence" value="ECO:0007669"/>
    <property type="project" value="InterPro"/>
</dbReference>
<dbReference type="InterPro" id="IPR036397">
    <property type="entry name" value="RNaseH_sf"/>
</dbReference>
<sequence>MVSEQGKDDTLDTVINETKKETAAAATAAVVVVGKLLQQLQKMPVVTTGASSESSAQHSGQNPPHAPSLSCVWAHVPPSNHLTTQPIVSHVSFPVQPIIQIHSRSSFEVDESSTQSKSTNLPMSLKNSVTSVPNFPSNYITDSAAFSAQFSTHGGKKRSSNEQQNSGRVDVTDLTASQTSPPTLSFIAQSGSSDHCLLLAPLCCDVWGPSKVIATSGKWWFVTFINDHTRLTWVYLITNQSEVSSISQNIYHTIETQFHTKIAILWSDNGWEFQNHSLGEFLASKSIVYQSSCTYTPLQNGVAERRNCHLPKVAHSLMLLSTSLPSYLWGDTILTAAYLINRMPSRILHIQTPLDCLKEFYPFTRLISEVLLRVSRCTTYVHNFDPNQTKFNPRAQACVFVGYPLHRRNLIKEVKTPTSQQTPVQDSEPPQDQGVENPTESCTDNKMSENDKSDVVVLENVEEKDSGNKTEEIYALPKGHKIVGYKLVFTLKYKAVRTLDRHKTRPSGGSLHDPPPEFEAQFGQQVCKLQKSLYGQVPTFVKSQGYSQGHSDHTLFTKVSKAGKIVVLIVYVDGIGLSGDDQVCWDVILLTSLLNSTENWETLVIKLHQFMQAPYEEHVEVVNIILRYLKMASCKGNLPPVIVPMYEANL</sequence>
<protein>
    <submittedName>
        <fullName evidence="3">Beta-galactosidase</fullName>
    </submittedName>
</protein>
<organism evidence="3 5">
    <name type="scientific">Cucumis melo var. makuwa</name>
    <name type="common">Oriental melon</name>
    <dbReference type="NCBI Taxonomy" id="1194695"/>
    <lineage>
        <taxon>Eukaryota</taxon>
        <taxon>Viridiplantae</taxon>
        <taxon>Streptophyta</taxon>
        <taxon>Embryophyta</taxon>
        <taxon>Tracheophyta</taxon>
        <taxon>Spermatophyta</taxon>
        <taxon>Magnoliopsida</taxon>
        <taxon>eudicotyledons</taxon>
        <taxon>Gunneridae</taxon>
        <taxon>Pentapetalae</taxon>
        <taxon>rosids</taxon>
        <taxon>fabids</taxon>
        <taxon>Cucurbitales</taxon>
        <taxon>Cucurbitaceae</taxon>
        <taxon>Benincaseae</taxon>
        <taxon>Cucumis</taxon>
    </lineage>
</organism>
<accession>A0A5A7T3J8</accession>
<evidence type="ECO:0000313" key="5">
    <source>
        <dbReference type="Proteomes" id="UP000321393"/>
    </source>
</evidence>
<proteinExistence type="predicted"/>
<dbReference type="Pfam" id="PF25597">
    <property type="entry name" value="SH3_retrovirus"/>
    <property type="match status" value="1"/>
</dbReference>
<feature type="compositionally biased region" description="Polar residues" evidence="1">
    <location>
        <begin position="48"/>
        <end position="62"/>
    </location>
</feature>
<dbReference type="InterPro" id="IPR057670">
    <property type="entry name" value="SH3_retrovirus"/>
</dbReference>
<gene>
    <name evidence="4" type="ORF">E5676_scaffold154G00060</name>
    <name evidence="3" type="ORF">E6C27_scaffold36G00830</name>
</gene>
<dbReference type="AlphaFoldDB" id="A0A5A7T3J8"/>
<name>A0A5A7T3J8_CUCMM</name>
<dbReference type="GO" id="GO:0003676">
    <property type="term" value="F:nucleic acid binding"/>
    <property type="evidence" value="ECO:0007669"/>
    <property type="project" value="InterPro"/>
</dbReference>
<dbReference type="Proteomes" id="UP000321947">
    <property type="component" value="Unassembled WGS sequence"/>
</dbReference>
<reference evidence="5 6" key="1">
    <citation type="submission" date="2019-08" db="EMBL/GenBank/DDBJ databases">
        <title>Draft genome sequences of two oriental melons (Cucumis melo L. var makuwa).</title>
        <authorList>
            <person name="Kwon S.-Y."/>
        </authorList>
    </citation>
    <scope>NUCLEOTIDE SEQUENCE [LARGE SCALE GENOMIC DNA]</scope>
    <source>
        <strain evidence="6">cv. Chang Bougi</strain>
        <strain evidence="5">cv. SW 3</strain>
        <tissue evidence="3">Leaf</tissue>
    </source>
</reference>
<dbReference type="InterPro" id="IPR001584">
    <property type="entry name" value="Integrase_cat-core"/>
</dbReference>
<dbReference type="PANTHER" id="PTHR42648:SF22">
    <property type="entry name" value="REVERSE TRANSCRIPTASE TY1_COPIA-TYPE DOMAIN-CONTAINING PROTEIN"/>
    <property type="match status" value="1"/>
</dbReference>
<dbReference type="InterPro" id="IPR012337">
    <property type="entry name" value="RNaseH-like_sf"/>
</dbReference>
<evidence type="ECO:0000313" key="4">
    <source>
        <dbReference type="EMBL" id="TYK18987.1"/>
    </source>
</evidence>
<comment type="caution">
    <text evidence="3">The sequence shown here is derived from an EMBL/GenBank/DDBJ whole genome shotgun (WGS) entry which is preliminary data.</text>
</comment>
<dbReference type="Proteomes" id="UP000321393">
    <property type="component" value="Unassembled WGS sequence"/>
</dbReference>
<dbReference type="Pfam" id="PF00665">
    <property type="entry name" value="rve"/>
    <property type="match status" value="1"/>
</dbReference>
<evidence type="ECO:0000259" key="2">
    <source>
        <dbReference type="PROSITE" id="PS50994"/>
    </source>
</evidence>
<dbReference type="PANTHER" id="PTHR42648">
    <property type="entry name" value="TRANSPOSASE, PUTATIVE-RELATED"/>
    <property type="match status" value="1"/>
</dbReference>
<dbReference type="SUPFAM" id="SSF53098">
    <property type="entry name" value="Ribonuclease H-like"/>
    <property type="match status" value="1"/>
</dbReference>
<feature type="region of interest" description="Disordered" evidence="1">
    <location>
        <begin position="48"/>
        <end position="67"/>
    </location>
</feature>
<dbReference type="EMBL" id="SSTE01018788">
    <property type="protein sequence ID" value="KAA0037910.1"/>
    <property type="molecule type" value="Genomic_DNA"/>
</dbReference>
<dbReference type="EMBL" id="SSTD01007345">
    <property type="protein sequence ID" value="TYK18987.1"/>
    <property type="molecule type" value="Genomic_DNA"/>
</dbReference>
<dbReference type="PROSITE" id="PS50994">
    <property type="entry name" value="INTEGRASE"/>
    <property type="match status" value="1"/>
</dbReference>
<feature type="compositionally biased region" description="Polar residues" evidence="1">
    <location>
        <begin position="416"/>
        <end position="445"/>
    </location>
</feature>
<evidence type="ECO:0000256" key="1">
    <source>
        <dbReference type="SAM" id="MobiDB-lite"/>
    </source>
</evidence>
<evidence type="ECO:0000313" key="3">
    <source>
        <dbReference type="EMBL" id="KAA0037910.1"/>
    </source>
</evidence>
<dbReference type="InterPro" id="IPR039537">
    <property type="entry name" value="Retrotran_Ty1/copia-like"/>
</dbReference>
<feature type="region of interest" description="Disordered" evidence="1">
    <location>
        <begin position="105"/>
        <end position="125"/>
    </location>
</feature>
<feature type="domain" description="Integrase catalytic" evidence="2">
    <location>
        <begin position="197"/>
        <end position="361"/>
    </location>
</feature>
<feature type="region of interest" description="Disordered" evidence="1">
    <location>
        <begin position="413"/>
        <end position="453"/>
    </location>
</feature>
<dbReference type="Gene3D" id="3.30.420.10">
    <property type="entry name" value="Ribonuclease H-like superfamily/Ribonuclease H"/>
    <property type="match status" value="1"/>
</dbReference>
<evidence type="ECO:0000313" key="6">
    <source>
        <dbReference type="Proteomes" id="UP000321947"/>
    </source>
</evidence>